<dbReference type="PROSITE" id="PS51294">
    <property type="entry name" value="HTH_MYB"/>
    <property type="match status" value="2"/>
</dbReference>
<reference evidence="8 9" key="1">
    <citation type="submission" date="2024-04" db="EMBL/GenBank/DDBJ databases">
        <title>Tritrichomonas musculus Genome.</title>
        <authorList>
            <person name="Alves-Ferreira E."/>
            <person name="Grigg M."/>
            <person name="Lorenzi H."/>
            <person name="Galac M."/>
        </authorList>
    </citation>
    <scope>NUCLEOTIDE SEQUENCE [LARGE SCALE GENOMIC DNA]</scope>
    <source>
        <strain evidence="8 9">EAF2021</strain>
    </source>
</reference>
<dbReference type="PANTHER" id="PTHR46621:SF1">
    <property type="entry name" value="SNRNA-ACTIVATING PROTEIN COMPLEX SUBUNIT 4"/>
    <property type="match status" value="1"/>
</dbReference>
<feature type="domain" description="HTH myb-type" evidence="6">
    <location>
        <begin position="72"/>
        <end position="127"/>
    </location>
</feature>
<proteinExistence type="predicted"/>
<sequence>MFNNGLQLSGQVEFLSTAPPFNDPGYWSNGYEKTDNQGSLSSILMKSCNSSNIMESNQSGNESFGKSKESYRKNSKRKLFTLEEDQLLTMAAIEHNHASWNDIAKLVPGRTPKQCRDRWTNYLQPSLKFDPWTLQEDKNLITLVKSNGTHWNRMRRYFPGRSTNSIKNRWHWLLNNNKPFHNDKTKKNISHTIAQRKKEIKLNYEKKDFMKINIGKNNHFDVNNANPEGNNCKFNNQRKNDYSSNNFYQINQNINHINTITDQGIDYIQSNMGNMMNDNPNNIIKENNDEIFKEDELIVITPEELDW</sequence>
<evidence type="ECO:0000313" key="8">
    <source>
        <dbReference type="EMBL" id="KAK8865105.1"/>
    </source>
</evidence>
<evidence type="ECO:0000256" key="4">
    <source>
        <dbReference type="ARBA" id="ARBA00023242"/>
    </source>
</evidence>
<organism evidence="8 9">
    <name type="scientific">Tritrichomonas musculus</name>
    <dbReference type="NCBI Taxonomy" id="1915356"/>
    <lineage>
        <taxon>Eukaryota</taxon>
        <taxon>Metamonada</taxon>
        <taxon>Parabasalia</taxon>
        <taxon>Tritrichomonadida</taxon>
        <taxon>Tritrichomonadidae</taxon>
        <taxon>Tritrichomonas</taxon>
    </lineage>
</organism>
<keyword evidence="1" id="KW-0805">Transcription regulation</keyword>
<comment type="caution">
    <text evidence="8">The sequence shown here is derived from an EMBL/GenBank/DDBJ whole genome shotgun (WGS) entry which is preliminary data.</text>
</comment>
<evidence type="ECO:0008006" key="10">
    <source>
        <dbReference type="Google" id="ProtNLM"/>
    </source>
</evidence>
<dbReference type="SMART" id="SM00717">
    <property type="entry name" value="SANT"/>
    <property type="match status" value="2"/>
</dbReference>
<feature type="domain" description="Myb-like" evidence="5">
    <location>
        <begin position="72"/>
        <end position="123"/>
    </location>
</feature>
<keyword evidence="3" id="KW-0804">Transcription</keyword>
<protein>
    <recommendedName>
        <fullName evidence="10">Myb-like DNA-binding domain containing protein</fullName>
    </recommendedName>
</protein>
<evidence type="ECO:0000313" key="9">
    <source>
        <dbReference type="Proteomes" id="UP001470230"/>
    </source>
</evidence>
<dbReference type="InterPro" id="IPR009057">
    <property type="entry name" value="Homeodomain-like_sf"/>
</dbReference>
<dbReference type="EMBL" id="JAPFFF010000016">
    <property type="protein sequence ID" value="KAK8865105.1"/>
    <property type="molecule type" value="Genomic_DNA"/>
</dbReference>
<gene>
    <name evidence="8" type="ORF">M9Y10_010637</name>
    <name evidence="7" type="ORF">M9Y10_027577</name>
</gene>
<keyword evidence="9" id="KW-1185">Reference proteome</keyword>
<evidence type="ECO:0000256" key="1">
    <source>
        <dbReference type="ARBA" id="ARBA00023015"/>
    </source>
</evidence>
<dbReference type="Gene3D" id="1.10.10.60">
    <property type="entry name" value="Homeodomain-like"/>
    <property type="match status" value="2"/>
</dbReference>
<dbReference type="EMBL" id="JAPFFF010000377">
    <property type="protein sequence ID" value="KAK8834524.1"/>
    <property type="molecule type" value="Genomic_DNA"/>
</dbReference>
<dbReference type="PANTHER" id="PTHR46621">
    <property type="entry name" value="SNRNA-ACTIVATING PROTEIN COMPLEX SUBUNIT 4"/>
    <property type="match status" value="1"/>
</dbReference>
<evidence type="ECO:0000256" key="3">
    <source>
        <dbReference type="ARBA" id="ARBA00023163"/>
    </source>
</evidence>
<feature type="domain" description="HTH myb-type" evidence="6">
    <location>
        <begin position="131"/>
        <end position="178"/>
    </location>
</feature>
<dbReference type="SUPFAM" id="SSF46689">
    <property type="entry name" value="Homeodomain-like"/>
    <property type="match status" value="1"/>
</dbReference>
<name>A0ABR2ILC9_9EUKA</name>
<dbReference type="CDD" id="cd00167">
    <property type="entry name" value="SANT"/>
    <property type="match status" value="2"/>
</dbReference>
<dbReference type="Proteomes" id="UP001470230">
    <property type="component" value="Unassembled WGS sequence"/>
</dbReference>
<dbReference type="InterPro" id="IPR017930">
    <property type="entry name" value="Myb_dom"/>
</dbReference>
<dbReference type="InterPro" id="IPR051575">
    <property type="entry name" value="Myb-like_DNA-bd"/>
</dbReference>
<keyword evidence="2" id="KW-0238">DNA-binding</keyword>
<evidence type="ECO:0000256" key="2">
    <source>
        <dbReference type="ARBA" id="ARBA00023125"/>
    </source>
</evidence>
<evidence type="ECO:0000259" key="5">
    <source>
        <dbReference type="PROSITE" id="PS50090"/>
    </source>
</evidence>
<dbReference type="InterPro" id="IPR001005">
    <property type="entry name" value="SANT/Myb"/>
</dbReference>
<evidence type="ECO:0000313" key="7">
    <source>
        <dbReference type="EMBL" id="KAK8834524.1"/>
    </source>
</evidence>
<evidence type="ECO:0000259" key="6">
    <source>
        <dbReference type="PROSITE" id="PS51294"/>
    </source>
</evidence>
<accession>A0ABR2ILC9</accession>
<feature type="domain" description="Myb-like" evidence="5">
    <location>
        <begin position="124"/>
        <end position="174"/>
    </location>
</feature>
<dbReference type="Pfam" id="PF13921">
    <property type="entry name" value="Myb_DNA-bind_6"/>
    <property type="match status" value="1"/>
</dbReference>
<keyword evidence="4" id="KW-0539">Nucleus</keyword>
<dbReference type="PROSITE" id="PS50090">
    <property type="entry name" value="MYB_LIKE"/>
    <property type="match status" value="2"/>
</dbReference>